<dbReference type="PANTHER" id="PTHR30504:SF3">
    <property type="entry name" value="GLUCANS BIOSYNTHESIS PROTEIN D"/>
    <property type="match status" value="1"/>
</dbReference>
<dbReference type="eggNOG" id="COG3131">
    <property type="taxonomic scope" value="Bacteria"/>
</dbReference>
<comment type="subcellular location">
    <subcellularLocation>
        <location evidence="1">Periplasm</location>
    </subcellularLocation>
</comment>
<proteinExistence type="inferred from homology"/>
<dbReference type="PANTHER" id="PTHR30504">
    <property type="entry name" value="GLUCANS BIOSYNTHESIS PROTEIN"/>
    <property type="match status" value="1"/>
</dbReference>
<accession>Q0FH45</accession>
<dbReference type="InterPro" id="IPR007444">
    <property type="entry name" value="Glucan_biosyn_MdoG_C"/>
</dbReference>
<dbReference type="InterPro" id="IPR014438">
    <property type="entry name" value="Glucan_biosyn_MdoG/MdoD"/>
</dbReference>
<dbReference type="HOGENOM" id="CLU_1810257_0_0_5"/>
<name>Q0FH45_SALBH</name>
<sequence>VAYWVPEDPARAGDALEFSYRLHWGMTPPGDRGEELGQVLRTRTGEGGVSGVEKETDERKFVVDFSGGLLRNLSPDAEVVPEITVQQGSVTQTSLSRISGTDIWRLVIDVEGETRSAVELRASLKGYGRTLTETWLYQWIKQ</sequence>
<evidence type="ECO:0000256" key="5">
    <source>
        <dbReference type="ARBA" id="ARBA00022764"/>
    </source>
</evidence>
<dbReference type="SUPFAM" id="SSF74650">
    <property type="entry name" value="Galactose mutarotase-like"/>
    <property type="match status" value="1"/>
</dbReference>
<dbReference type="Pfam" id="PF04349">
    <property type="entry name" value="MdoG"/>
    <property type="match status" value="1"/>
</dbReference>
<evidence type="ECO:0000256" key="3">
    <source>
        <dbReference type="ARBA" id="ARBA00009284"/>
    </source>
</evidence>
<dbReference type="RefSeq" id="WP_007794757.1">
    <property type="nucleotide sequence ID" value="NZ_DS022276.1"/>
</dbReference>
<dbReference type="InterPro" id="IPR014756">
    <property type="entry name" value="Ig_E-set"/>
</dbReference>
<dbReference type="GO" id="GO:0051274">
    <property type="term" value="P:beta-glucan biosynthetic process"/>
    <property type="evidence" value="ECO:0007669"/>
    <property type="project" value="TreeGrafter"/>
</dbReference>
<comment type="similarity">
    <text evidence="3">Belongs to the OpgD/OpgG family.</text>
</comment>
<comment type="caution">
    <text evidence="7">The sequence shown here is derived from an EMBL/GenBank/DDBJ whole genome shotgun (WGS) entry which is preliminary data.</text>
</comment>
<reference evidence="7 8" key="1">
    <citation type="journal article" date="2010" name="J. Bacteriol.">
        <title>Genome sequences of Pelagibaca bermudensis HTCC2601T and Maritimibacter alkaliphilus HTCC2654T, the type strains of two marine Roseobacter genera.</title>
        <authorList>
            <person name="Thrash J.C."/>
            <person name="Cho J.C."/>
            <person name="Ferriera S."/>
            <person name="Johnson J."/>
            <person name="Vergin K.L."/>
            <person name="Giovannoni S.J."/>
        </authorList>
    </citation>
    <scope>NUCLEOTIDE SEQUENCE [LARGE SCALE GENOMIC DNA]</scope>
    <source>
        <strain evidence="8">DSM 26914 / JCM 13377 / KCTC 12554 / HTCC2601</strain>
    </source>
</reference>
<keyword evidence="8" id="KW-1185">Reference proteome</keyword>
<dbReference type="InterPro" id="IPR013783">
    <property type="entry name" value="Ig-like_fold"/>
</dbReference>
<organism evidence="7 8">
    <name type="scientific">Salipiger bermudensis (strain DSM 26914 / JCM 13377 / KCTC 12554 / HTCC2601)</name>
    <name type="common">Pelagibaca bermudensis</name>
    <dbReference type="NCBI Taxonomy" id="314265"/>
    <lineage>
        <taxon>Bacteria</taxon>
        <taxon>Pseudomonadati</taxon>
        <taxon>Pseudomonadota</taxon>
        <taxon>Alphaproteobacteria</taxon>
        <taxon>Rhodobacterales</taxon>
        <taxon>Roseobacteraceae</taxon>
        <taxon>Salipiger</taxon>
    </lineage>
</organism>
<evidence type="ECO:0000256" key="4">
    <source>
        <dbReference type="ARBA" id="ARBA00022729"/>
    </source>
</evidence>
<feature type="non-terminal residue" evidence="7">
    <location>
        <position position="1"/>
    </location>
</feature>
<evidence type="ECO:0000313" key="8">
    <source>
        <dbReference type="Proteomes" id="UP000006230"/>
    </source>
</evidence>
<comment type="pathway">
    <text evidence="2">Glycan metabolism; osmoregulated periplasmic glucan (OPG) biosynthesis.</text>
</comment>
<feature type="domain" description="Glucan biosynthesis periplasmic MdoG C-terminal" evidence="6">
    <location>
        <begin position="1"/>
        <end position="139"/>
    </location>
</feature>
<evidence type="ECO:0000256" key="1">
    <source>
        <dbReference type="ARBA" id="ARBA00004418"/>
    </source>
</evidence>
<dbReference type="EMBL" id="AATQ01000083">
    <property type="protein sequence ID" value="EAU43503.1"/>
    <property type="molecule type" value="Genomic_DNA"/>
</dbReference>
<evidence type="ECO:0000259" key="6">
    <source>
        <dbReference type="Pfam" id="PF04349"/>
    </source>
</evidence>
<dbReference type="GO" id="GO:0003824">
    <property type="term" value="F:catalytic activity"/>
    <property type="evidence" value="ECO:0007669"/>
    <property type="project" value="InterPro"/>
</dbReference>
<dbReference type="GO" id="GO:0030246">
    <property type="term" value="F:carbohydrate binding"/>
    <property type="evidence" value="ECO:0007669"/>
    <property type="project" value="InterPro"/>
</dbReference>
<protein>
    <submittedName>
        <fullName evidence="7">Periplasmic glucan biosynthesis protein</fullName>
    </submittedName>
</protein>
<evidence type="ECO:0000256" key="2">
    <source>
        <dbReference type="ARBA" id="ARBA00005001"/>
    </source>
</evidence>
<dbReference type="AlphaFoldDB" id="Q0FH45"/>
<dbReference type="GO" id="GO:0030288">
    <property type="term" value="C:outer membrane-bounded periplasmic space"/>
    <property type="evidence" value="ECO:0007669"/>
    <property type="project" value="TreeGrafter"/>
</dbReference>
<keyword evidence="5" id="KW-0574">Periplasm</keyword>
<dbReference type="UniPathway" id="UPA00637"/>
<evidence type="ECO:0000313" key="7">
    <source>
        <dbReference type="EMBL" id="EAU43503.1"/>
    </source>
</evidence>
<keyword evidence="4" id="KW-0732">Signal</keyword>
<dbReference type="Gene3D" id="2.60.40.10">
    <property type="entry name" value="Immunoglobulins"/>
    <property type="match status" value="1"/>
</dbReference>
<dbReference type="STRING" id="314265.R2601_13084"/>
<dbReference type="InterPro" id="IPR011013">
    <property type="entry name" value="Gal_mutarotase_sf_dom"/>
</dbReference>
<dbReference type="SUPFAM" id="SSF81296">
    <property type="entry name" value="E set domains"/>
    <property type="match status" value="1"/>
</dbReference>
<dbReference type="Proteomes" id="UP000006230">
    <property type="component" value="Unassembled WGS sequence"/>
</dbReference>
<gene>
    <name evidence="7" type="ORF">R2601_13084</name>
</gene>